<evidence type="ECO:0000313" key="2">
    <source>
        <dbReference type="EMBL" id="QGQ99523.1"/>
    </source>
</evidence>
<evidence type="ECO:0008006" key="4">
    <source>
        <dbReference type="Google" id="ProtNLM"/>
    </source>
</evidence>
<gene>
    <name evidence="2" type="ORF">EHS13_34025</name>
</gene>
<keyword evidence="1" id="KW-0472">Membrane</keyword>
<protein>
    <recommendedName>
        <fullName evidence="4">DUF4367 domain-containing protein</fullName>
    </recommendedName>
</protein>
<keyword evidence="1" id="KW-0812">Transmembrane</keyword>
<reference evidence="3" key="1">
    <citation type="submission" date="2018-11" db="EMBL/GenBank/DDBJ databases">
        <title>Complete genome sequence of Paenibacillus sp. ML311-T8.</title>
        <authorList>
            <person name="Nam Y.-D."/>
            <person name="Kang J."/>
            <person name="Chung W.-H."/>
            <person name="Park Y.S."/>
        </authorList>
    </citation>
    <scope>NUCLEOTIDE SEQUENCE [LARGE SCALE GENOMIC DNA]</scope>
    <source>
        <strain evidence="3">ML311-T8</strain>
    </source>
</reference>
<dbReference type="OrthoDB" id="2547978at2"/>
<name>A0A6B8RVQ4_9BACL</name>
<dbReference type="RefSeq" id="WP_155704690.1">
    <property type="nucleotide sequence ID" value="NZ_CP034235.1"/>
</dbReference>
<evidence type="ECO:0000313" key="3">
    <source>
        <dbReference type="Proteomes" id="UP000426246"/>
    </source>
</evidence>
<dbReference type="KEGG" id="ppsc:EHS13_34025"/>
<accession>A0A6B8RVQ4</accession>
<dbReference type="AlphaFoldDB" id="A0A6B8RVQ4"/>
<keyword evidence="3" id="KW-1185">Reference proteome</keyword>
<organism evidence="2 3">
    <name type="scientific">Paenibacillus psychroresistens</name>
    <dbReference type="NCBI Taxonomy" id="1778678"/>
    <lineage>
        <taxon>Bacteria</taxon>
        <taxon>Bacillati</taxon>
        <taxon>Bacillota</taxon>
        <taxon>Bacilli</taxon>
        <taxon>Bacillales</taxon>
        <taxon>Paenibacillaceae</taxon>
        <taxon>Paenibacillus</taxon>
    </lineage>
</organism>
<proteinExistence type="predicted"/>
<sequence length="391" mass="43732">MNQSEANDNKNTSTLAAWERLQKQLVNEPVNAQWVRWSKQAHELATKDKKNEDDLSLILDEEATTDSTFFKTADNNEHETINISDSRRSGLWMNWLKKNRKWLSGTVAASVLAVTLFTPVGNQALAAILSKFRMEQVTVVQEDDIQQIMNNIFTDGRSQEAVNTFGAFSHTSGTLNGEYSLIEAEKLLNRKLIMPQGFDLNKVNISPSSEIILNLHVDEVNKALKRLGAKKLLPQIIDGKPVTLNFGEIVSGYQQVTINGEQRNISFSQMAAPSIDVDPSIPVEEALDAVMQFPFLPDYLKDSLKRSGVLDNGKLPLPVIVNGTVEKRTIDGIDVVMTQQKYNVYQKNAETVEQIHYGLTWVKNSQLYTINGDGFTDSESAFKLAGELIKQ</sequence>
<dbReference type="EMBL" id="CP034235">
    <property type="protein sequence ID" value="QGQ99523.1"/>
    <property type="molecule type" value="Genomic_DNA"/>
</dbReference>
<evidence type="ECO:0000256" key="1">
    <source>
        <dbReference type="SAM" id="Phobius"/>
    </source>
</evidence>
<keyword evidence="1" id="KW-1133">Transmembrane helix</keyword>
<feature type="transmembrane region" description="Helical" evidence="1">
    <location>
        <begin position="102"/>
        <end position="121"/>
    </location>
</feature>
<dbReference type="Proteomes" id="UP000426246">
    <property type="component" value="Chromosome"/>
</dbReference>